<organism evidence="7 8">
    <name type="scientific">Fulvimarina manganoxydans</name>
    <dbReference type="NCBI Taxonomy" id="937218"/>
    <lineage>
        <taxon>Bacteria</taxon>
        <taxon>Pseudomonadati</taxon>
        <taxon>Pseudomonadota</taxon>
        <taxon>Alphaproteobacteria</taxon>
        <taxon>Hyphomicrobiales</taxon>
        <taxon>Aurantimonadaceae</taxon>
        <taxon>Fulvimarina</taxon>
    </lineage>
</organism>
<keyword evidence="8" id="KW-1185">Reference proteome</keyword>
<dbReference type="PANTHER" id="PTHR43483">
    <property type="entry name" value="MEMBRANE TRANSPORTER PROTEIN HI_0806-RELATED"/>
    <property type="match status" value="1"/>
</dbReference>
<evidence type="ECO:0000256" key="4">
    <source>
        <dbReference type="ARBA" id="ARBA00023136"/>
    </source>
</evidence>
<reference evidence="7 8" key="1">
    <citation type="submission" date="2017-04" db="EMBL/GenBank/DDBJ databases">
        <authorList>
            <person name="Afonso C.L."/>
            <person name="Miller P.J."/>
            <person name="Scott M.A."/>
            <person name="Spackman E."/>
            <person name="Goraichik I."/>
            <person name="Dimitrov K.M."/>
            <person name="Suarez D.L."/>
            <person name="Swayne D.E."/>
        </authorList>
    </citation>
    <scope>NUCLEOTIDE SEQUENCE [LARGE SCALE GENOMIC DNA]</scope>
    <source>
        <strain evidence="7 8">CGMCC 1.10972</strain>
    </source>
</reference>
<dbReference type="AlphaFoldDB" id="A0A1W1YCY4"/>
<evidence type="ECO:0000256" key="2">
    <source>
        <dbReference type="ARBA" id="ARBA00022692"/>
    </source>
</evidence>
<accession>A0A1W1YCY4</accession>
<dbReference type="Pfam" id="PF01925">
    <property type="entry name" value="TauE"/>
    <property type="match status" value="1"/>
</dbReference>
<protein>
    <recommendedName>
        <fullName evidence="5">Probable membrane transporter protein</fullName>
    </recommendedName>
</protein>
<dbReference type="EMBL" id="FWXR01000001">
    <property type="protein sequence ID" value="SMC33681.1"/>
    <property type="molecule type" value="Genomic_DNA"/>
</dbReference>
<feature type="transmembrane region" description="Helical" evidence="5">
    <location>
        <begin position="295"/>
        <end position="316"/>
    </location>
</feature>
<comment type="similarity">
    <text evidence="5">Belongs to the 4-toluene sulfonate uptake permease (TSUP) (TC 2.A.102) family.</text>
</comment>
<keyword evidence="5" id="KW-1003">Cell membrane</keyword>
<dbReference type="GO" id="GO:0005886">
    <property type="term" value="C:plasma membrane"/>
    <property type="evidence" value="ECO:0007669"/>
    <property type="project" value="UniProtKB-SubCell"/>
</dbReference>
<feature type="transmembrane region" description="Helical" evidence="5">
    <location>
        <begin position="258"/>
        <end position="283"/>
    </location>
</feature>
<sequence>MENHQILSKPEVFHRSPFLSTVLTHDWQREPATGYQPRDPPPLSVADGVAEEGGRQSFGEKPCNRPGFLLYEAGMSAFSDPSSLLGLAFGLALAAALAGFLAGLFGIGGGAIYVPVLYQTYQWLEVPESVAMHLAVGTSIAIIVPTSLRSLLAHLKRDAVDRKLLKEWLVAVPLGSIAGALFAADASSASLRGIFAVLAGLIGLKLLAGRITWQIGQDLPGLAGRSLAGLLIGFLSALIGIGGGVLNNTFMTLYGRPMIQAVATSAGVGALISLPGLVTYILGGWDDPLLPALSLGYVSLSSVALIAPVSLIAVPMGASLAHRLSRRHLEIGFGLFLLIVAARFAYSLA</sequence>
<feature type="region of interest" description="Disordered" evidence="6">
    <location>
        <begin position="31"/>
        <end position="57"/>
    </location>
</feature>
<evidence type="ECO:0000313" key="8">
    <source>
        <dbReference type="Proteomes" id="UP000192656"/>
    </source>
</evidence>
<feature type="transmembrane region" description="Helical" evidence="5">
    <location>
        <begin position="328"/>
        <end position="346"/>
    </location>
</feature>
<name>A0A1W1YCY4_9HYPH</name>
<gene>
    <name evidence="7" type="ORF">SAMN06297251_101148</name>
</gene>
<keyword evidence="3 5" id="KW-1133">Transmembrane helix</keyword>
<keyword evidence="4 5" id="KW-0472">Membrane</keyword>
<dbReference type="Proteomes" id="UP000192656">
    <property type="component" value="Unassembled WGS sequence"/>
</dbReference>
<comment type="subcellular location">
    <subcellularLocation>
        <location evidence="5">Cell membrane</location>
        <topology evidence="5">Multi-pass membrane protein</topology>
    </subcellularLocation>
    <subcellularLocation>
        <location evidence="1">Membrane</location>
        <topology evidence="1">Multi-pass membrane protein</topology>
    </subcellularLocation>
</comment>
<dbReference type="InterPro" id="IPR002781">
    <property type="entry name" value="TM_pro_TauE-like"/>
</dbReference>
<evidence type="ECO:0000313" key="7">
    <source>
        <dbReference type="EMBL" id="SMC33681.1"/>
    </source>
</evidence>
<feature type="transmembrane region" description="Helical" evidence="5">
    <location>
        <begin position="130"/>
        <end position="152"/>
    </location>
</feature>
<proteinExistence type="inferred from homology"/>
<evidence type="ECO:0000256" key="3">
    <source>
        <dbReference type="ARBA" id="ARBA00022989"/>
    </source>
</evidence>
<feature type="transmembrane region" description="Helical" evidence="5">
    <location>
        <begin position="164"/>
        <end position="183"/>
    </location>
</feature>
<keyword evidence="2 5" id="KW-0812">Transmembrane</keyword>
<evidence type="ECO:0000256" key="6">
    <source>
        <dbReference type="SAM" id="MobiDB-lite"/>
    </source>
</evidence>
<evidence type="ECO:0000256" key="5">
    <source>
        <dbReference type="RuleBase" id="RU363041"/>
    </source>
</evidence>
<dbReference type="PANTHER" id="PTHR43483:SF3">
    <property type="entry name" value="MEMBRANE TRANSPORTER PROTEIN HI_0806-RELATED"/>
    <property type="match status" value="1"/>
</dbReference>
<evidence type="ECO:0000256" key="1">
    <source>
        <dbReference type="ARBA" id="ARBA00004141"/>
    </source>
</evidence>
<feature type="transmembrane region" description="Helical" evidence="5">
    <location>
        <begin position="85"/>
        <end position="118"/>
    </location>
</feature>
<feature type="transmembrane region" description="Helical" evidence="5">
    <location>
        <begin position="227"/>
        <end position="246"/>
    </location>
</feature>
<feature type="transmembrane region" description="Helical" evidence="5">
    <location>
        <begin position="189"/>
        <end position="207"/>
    </location>
</feature>